<protein>
    <submittedName>
        <fullName evidence="4">BTB domain-containing protein</fullName>
    </submittedName>
</protein>
<dbReference type="SMART" id="SM00225">
    <property type="entry name" value="BTB"/>
    <property type="match status" value="1"/>
</dbReference>
<evidence type="ECO:0000313" key="3">
    <source>
        <dbReference type="Proteomes" id="UP000095282"/>
    </source>
</evidence>
<feature type="compositionally biased region" description="Basic and acidic residues" evidence="1">
    <location>
        <begin position="704"/>
        <end position="713"/>
    </location>
</feature>
<sequence>MNRENLEEFLLEDPFNLEVPALSRLAQIVRFLWLRHLHENGNPGGQEDFIENLFGMPIPDFQDEGRGRRHMFVMFLDQVEELQQQFIALNAFDIQNDPAIQNIAQANNLHLLLGPLVPIDPPAPEPPVVVEAAPAPPPRKYPAGSGFPVICRSTYNHIDQRCQEDTARWRNLRWKILFTTHQEAGVVYGKATASFDGFNEKAYRVQATYEMSTMFGQLTDNVDDTVFIDKNRSYIVFPMTMCAAAAIAEDGHVTPPQTVVTVTVHSIELVEEFSMVNQFWPSSTRFIHYPNVFTIKMAEGALHRYNFQFPKLLEDINDQVISVKEARKFLDFVGVFFNKWYYGQEKYHEALMDGYKFGFVCNWQIDDAADTDLDFESRTMLPRYQSLLIGQHTERPRPYGHGESAFQRVQLLLDPEDKNKQFQIVPMVQLRGHKAQYTFYLEKSEYGLLLVFGANLQLIKRHQIELKLSLMENCIVVQHQLAHRIVDTSQKTLKMVMLVLTEEKLNLLTTGNMSVIVQLSSQHTNHTLIHNHLDQKDGSSPLVMPGVTNGWLVCADNKRIGVCKEHVAKQCGMLSALFFNPHFSDCGKDEVEVDHPFEIVFDVLSIIYYRSYSVPLDNVRGVLELASYWIVPVVLRYLDLAILQEKKITVGEKVQLAIDYNLSTLKYVLRHQEYASDKFKINISATDRERLIAEKTDDEIDSGPEGRGRHAVL</sequence>
<dbReference type="Pfam" id="PF00651">
    <property type="entry name" value="BTB"/>
    <property type="match status" value="1"/>
</dbReference>
<feature type="domain" description="BTB" evidence="2">
    <location>
        <begin position="548"/>
        <end position="646"/>
    </location>
</feature>
<dbReference type="Proteomes" id="UP000095282">
    <property type="component" value="Unplaced"/>
</dbReference>
<dbReference type="SUPFAM" id="SSF54695">
    <property type="entry name" value="POZ domain"/>
    <property type="match status" value="1"/>
</dbReference>
<dbReference type="WBParaSite" id="Csp11.Scaffold630.g18737.t1">
    <property type="protein sequence ID" value="Csp11.Scaffold630.g18737.t1"/>
    <property type="gene ID" value="Csp11.Scaffold630.g18737"/>
</dbReference>
<dbReference type="PANTHER" id="PTHR22744:SF7">
    <property type="entry name" value="BTB DOMAIN-CONTAINING PROTEIN"/>
    <property type="match status" value="1"/>
</dbReference>
<name>A0A1I7URX5_9PELO</name>
<organism evidence="3 4">
    <name type="scientific">Caenorhabditis tropicalis</name>
    <dbReference type="NCBI Taxonomy" id="1561998"/>
    <lineage>
        <taxon>Eukaryota</taxon>
        <taxon>Metazoa</taxon>
        <taxon>Ecdysozoa</taxon>
        <taxon>Nematoda</taxon>
        <taxon>Chromadorea</taxon>
        <taxon>Rhabditida</taxon>
        <taxon>Rhabditina</taxon>
        <taxon>Rhabditomorpha</taxon>
        <taxon>Rhabditoidea</taxon>
        <taxon>Rhabditidae</taxon>
        <taxon>Peloderinae</taxon>
        <taxon>Caenorhabditis</taxon>
    </lineage>
</organism>
<dbReference type="InterPro" id="IPR011333">
    <property type="entry name" value="SKP1/BTB/POZ_sf"/>
</dbReference>
<dbReference type="InterPro" id="IPR000210">
    <property type="entry name" value="BTB/POZ_dom"/>
</dbReference>
<dbReference type="PANTHER" id="PTHR22744">
    <property type="entry name" value="HELIX LOOP HELIX PROTEIN 21-RELATED"/>
    <property type="match status" value="1"/>
</dbReference>
<dbReference type="Gene3D" id="3.30.710.10">
    <property type="entry name" value="Potassium Channel Kv1.1, Chain A"/>
    <property type="match status" value="1"/>
</dbReference>
<dbReference type="eggNOG" id="ENOG502TGB3">
    <property type="taxonomic scope" value="Eukaryota"/>
</dbReference>
<evidence type="ECO:0000256" key="1">
    <source>
        <dbReference type="SAM" id="MobiDB-lite"/>
    </source>
</evidence>
<keyword evidence="3" id="KW-1185">Reference proteome</keyword>
<proteinExistence type="predicted"/>
<reference evidence="4" key="1">
    <citation type="submission" date="2016-11" db="UniProtKB">
        <authorList>
            <consortium name="WormBaseParasite"/>
        </authorList>
    </citation>
    <scope>IDENTIFICATION</scope>
</reference>
<evidence type="ECO:0000313" key="4">
    <source>
        <dbReference type="WBParaSite" id="Csp11.Scaffold630.g18737.t1"/>
    </source>
</evidence>
<accession>A0A1I7URX5</accession>
<evidence type="ECO:0000259" key="2">
    <source>
        <dbReference type="SMART" id="SM00225"/>
    </source>
</evidence>
<feature type="region of interest" description="Disordered" evidence="1">
    <location>
        <begin position="694"/>
        <end position="713"/>
    </location>
</feature>
<dbReference type="AlphaFoldDB" id="A0A1I7URX5"/>